<dbReference type="EMBL" id="AP028912">
    <property type="protein sequence ID" value="BES93107.1"/>
    <property type="molecule type" value="Genomic_DNA"/>
</dbReference>
<feature type="compositionally biased region" description="Basic and acidic residues" evidence="1">
    <location>
        <begin position="679"/>
        <end position="688"/>
    </location>
</feature>
<sequence length="789" mass="85727">MILQVILLTSAGLTSVNSKKATSYVSVSNLKDPGAGYSYEVVHDYPASTQDEKQPQKETPPNNPSGAAYHVYGYDEDGPPDVSANVDDHESPPIPSHGSDYNHEENSHQNYSPAYTDHVSPSAKDHNFQNHGHKKLENPPRGPHTQRQNGKKPRVKQYSVHETDAYVPKTYVPKPSQNPPLKYGDRIRKPKWSSTSGSGTGGFLPNTVADINDGNRGSVYSHATVTQGKKGPQEYKLGQAISSSYFSSEHKTTAVGSLTASTPSGAYSGANYYGYGTTKLNTGGIKGQASGPGAQVSVPDVNDVNAYSSLETGDGRIIVHHHRHKETIEHYPGDSDESDDSKFDGYPLPLGPPPVIHSVKIETTVGHVNDPGGVSKPGGGSKPFVGSPVDHLTSGFPVFQESDFVNLGLPAEGHDDSPLVDHSSVKGKGKGQSLNKGHSINGHSTINGRPSYKGHSSNGDHSSVYDSNSINDYSSQDLSQNDHSIDDHSSIDDYDDVSHEGHPHKALSFNDNPHKGRPFADYPQTGGSTFGGNSPPKKILSNLRTKIAQFHPEGKKGRWRPVVVTKSKKKGKLRTFRISKDFKPGKLEEGFQPSFGPVPGHFVSEHDDAKSEIGDQKEDEHFENNEEQQDHSSELDTFPGHHDSSLDDYLSPPPVENDSKSYSNEENIDSGSKSNSDSSENKSLKDYHNSLTTPSRPNFGQTKTSPRLKYHRSKLLSLFPIHVPPLRTTTTVDHTIATTIESKLPTVKLSSYLSTPPIKILGRNSQDQATSYANSNGVSLTRPHKRKNG</sequence>
<keyword evidence="2" id="KW-0732">Signal</keyword>
<feature type="region of interest" description="Disordered" evidence="1">
    <location>
        <begin position="415"/>
        <end position="536"/>
    </location>
</feature>
<reference evidence="3 4" key="1">
    <citation type="submission" date="2023-09" db="EMBL/GenBank/DDBJ databases">
        <title>Nesidiocoris tenuis whole genome shotgun sequence.</title>
        <authorList>
            <person name="Shibata T."/>
            <person name="Shimoda M."/>
            <person name="Kobayashi T."/>
            <person name="Uehara T."/>
        </authorList>
    </citation>
    <scope>NUCLEOTIDE SEQUENCE [LARGE SCALE GENOMIC DNA]</scope>
    <source>
        <strain evidence="3 4">Japan</strain>
    </source>
</reference>
<keyword evidence="4" id="KW-1185">Reference proteome</keyword>
<feature type="compositionally biased region" description="Basic and acidic residues" evidence="1">
    <location>
        <begin position="483"/>
        <end position="503"/>
    </location>
</feature>
<feature type="region of interest" description="Disordered" evidence="1">
    <location>
        <begin position="764"/>
        <end position="789"/>
    </location>
</feature>
<feature type="compositionally biased region" description="Low complexity" evidence="1">
    <location>
        <begin position="669"/>
        <end position="678"/>
    </location>
</feature>
<evidence type="ECO:0000256" key="2">
    <source>
        <dbReference type="SAM" id="SignalP"/>
    </source>
</evidence>
<feature type="compositionally biased region" description="Polar residues" evidence="1">
    <location>
        <begin position="432"/>
        <end position="481"/>
    </location>
</feature>
<feature type="compositionally biased region" description="Polar residues" evidence="1">
    <location>
        <begin position="764"/>
        <end position="779"/>
    </location>
</feature>
<protein>
    <submittedName>
        <fullName evidence="3">Uncharacterized protein</fullName>
    </submittedName>
</protein>
<evidence type="ECO:0000256" key="1">
    <source>
        <dbReference type="SAM" id="MobiDB-lite"/>
    </source>
</evidence>
<evidence type="ECO:0000313" key="4">
    <source>
        <dbReference type="Proteomes" id="UP001307889"/>
    </source>
</evidence>
<feature type="compositionally biased region" description="Basic and acidic residues" evidence="1">
    <location>
        <begin position="603"/>
        <end position="645"/>
    </location>
</feature>
<evidence type="ECO:0000313" key="3">
    <source>
        <dbReference type="EMBL" id="BES93107.1"/>
    </source>
</evidence>
<feature type="compositionally biased region" description="Polar residues" evidence="1">
    <location>
        <begin position="689"/>
        <end position="705"/>
    </location>
</feature>
<feature type="chain" id="PRO_5046140311" evidence="2">
    <location>
        <begin position="19"/>
        <end position="789"/>
    </location>
</feature>
<feature type="region of interest" description="Disordered" evidence="1">
    <location>
        <begin position="584"/>
        <end position="707"/>
    </location>
</feature>
<feature type="region of interest" description="Disordered" evidence="1">
    <location>
        <begin position="369"/>
        <end position="388"/>
    </location>
</feature>
<accession>A0ABN7AP90</accession>
<feature type="region of interest" description="Disordered" evidence="1">
    <location>
        <begin position="48"/>
        <end position="163"/>
    </location>
</feature>
<organism evidence="3 4">
    <name type="scientific">Nesidiocoris tenuis</name>
    <dbReference type="NCBI Taxonomy" id="355587"/>
    <lineage>
        <taxon>Eukaryota</taxon>
        <taxon>Metazoa</taxon>
        <taxon>Ecdysozoa</taxon>
        <taxon>Arthropoda</taxon>
        <taxon>Hexapoda</taxon>
        <taxon>Insecta</taxon>
        <taxon>Pterygota</taxon>
        <taxon>Neoptera</taxon>
        <taxon>Paraneoptera</taxon>
        <taxon>Hemiptera</taxon>
        <taxon>Heteroptera</taxon>
        <taxon>Panheteroptera</taxon>
        <taxon>Cimicomorpha</taxon>
        <taxon>Miridae</taxon>
        <taxon>Dicyphina</taxon>
        <taxon>Nesidiocoris</taxon>
    </lineage>
</organism>
<gene>
    <name evidence="3" type="ORF">NTJ_05916</name>
</gene>
<feature type="signal peptide" evidence="2">
    <location>
        <begin position="1"/>
        <end position="18"/>
    </location>
</feature>
<name>A0ABN7AP90_9HEMI</name>
<proteinExistence type="predicted"/>
<dbReference type="Proteomes" id="UP001307889">
    <property type="component" value="Chromosome 4"/>
</dbReference>